<dbReference type="Proteomes" id="UP001501742">
    <property type="component" value="Unassembled WGS sequence"/>
</dbReference>
<evidence type="ECO:0000313" key="6">
    <source>
        <dbReference type="Proteomes" id="UP001501742"/>
    </source>
</evidence>
<dbReference type="InterPro" id="IPR036388">
    <property type="entry name" value="WH-like_DNA-bd_sf"/>
</dbReference>
<gene>
    <name evidence="5" type="ORF">GCM10009627_22370</name>
</gene>
<keyword evidence="1" id="KW-0805">Transcription regulation</keyword>
<dbReference type="PROSITE" id="PS01117">
    <property type="entry name" value="HTH_MARR_1"/>
    <property type="match status" value="1"/>
</dbReference>
<protein>
    <recommendedName>
        <fullName evidence="4">HTH marR-type domain-containing protein</fullName>
    </recommendedName>
</protein>
<organism evidence="5 6">
    <name type="scientific">Curtobacterium herbarum</name>
    <dbReference type="NCBI Taxonomy" id="150122"/>
    <lineage>
        <taxon>Bacteria</taxon>
        <taxon>Bacillati</taxon>
        <taxon>Actinomycetota</taxon>
        <taxon>Actinomycetes</taxon>
        <taxon>Micrococcales</taxon>
        <taxon>Microbacteriaceae</taxon>
        <taxon>Curtobacterium</taxon>
    </lineage>
</organism>
<dbReference type="Gene3D" id="1.10.10.10">
    <property type="entry name" value="Winged helix-like DNA-binding domain superfamily/Winged helix DNA-binding domain"/>
    <property type="match status" value="1"/>
</dbReference>
<evidence type="ECO:0000256" key="3">
    <source>
        <dbReference type="ARBA" id="ARBA00023163"/>
    </source>
</evidence>
<keyword evidence="6" id="KW-1185">Reference proteome</keyword>
<dbReference type="PANTHER" id="PTHR39515">
    <property type="entry name" value="CONSERVED PROTEIN"/>
    <property type="match status" value="1"/>
</dbReference>
<dbReference type="Pfam" id="PF01047">
    <property type="entry name" value="MarR"/>
    <property type="match status" value="1"/>
</dbReference>
<proteinExistence type="predicted"/>
<accession>A0ABP4K953</accession>
<evidence type="ECO:0000259" key="4">
    <source>
        <dbReference type="PROSITE" id="PS50995"/>
    </source>
</evidence>
<dbReference type="PROSITE" id="PS50995">
    <property type="entry name" value="HTH_MARR_2"/>
    <property type="match status" value="1"/>
</dbReference>
<dbReference type="PRINTS" id="PR00598">
    <property type="entry name" value="HTHMARR"/>
</dbReference>
<dbReference type="SUPFAM" id="SSF46785">
    <property type="entry name" value="Winged helix' DNA-binding domain"/>
    <property type="match status" value="1"/>
</dbReference>
<feature type="domain" description="HTH marR-type" evidence="4">
    <location>
        <begin position="28"/>
        <end position="158"/>
    </location>
</feature>
<name>A0ABP4K953_9MICO</name>
<keyword evidence="3" id="KW-0804">Transcription</keyword>
<dbReference type="InterPro" id="IPR000835">
    <property type="entry name" value="HTH_MarR-typ"/>
</dbReference>
<comment type="caution">
    <text evidence="5">The sequence shown here is derived from an EMBL/GenBank/DDBJ whole genome shotgun (WGS) entry which is preliminary data.</text>
</comment>
<dbReference type="SMART" id="SM00347">
    <property type="entry name" value="HTH_MARR"/>
    <property type="match status" value="1"/>
</dbReference>
<evidence type="ECO:0000313" key="5">
    <source>
        <dbReference type="EMBL" id="GAA1493891.1"/>
    </source>
</evidence>
<sequence>MRSPTDTIVQTHPNDTRGATMTDLDPDRTEVAARLAAAVGRINRRARTDSASLGYGIVSALASIVQHGPLRPGDLSRIEVVTKPTMTRILIELEQRGFIARDPDPRDGRAFMVSATQAGMDAVDTARSQRTGIVAELIADLSPDDVDAIARALDALERVAQSPTTPATPAR</sequence>
<evidence type="ECO:0000256" key="1">
    <source>
        <dbReference type="ARBA" id="ARBA00023015"/>
    </source>
</evidence>
<dbReference type="InterPro" id="IPR036390">
    <property type="entry name" value="WH_DNA-bd_sf"/>
</dbReference>
<evidence type="ECO:0000256" key="2">
    <source>
        <dbReference type="ARBA" id="ARBA00023125"/>
    </source>
</evidence>
<reference evidence="6" key="1">
    <citation type="journal article" date="2019" name="Int. J. Syst. Evol. Microbiol.">
        <title>The Global Catalogue of Microorganisms (GCM) 10K type strain sequencing project: providing services to taxonomists for standard genome sequencing and annotation.</title>
        <authorList>
            <consortium name="The Broad Institute Genomics Platform"/>
            <consortium name="The Broad Institute Genome Sequencing Center for Infectious Disease"/>
            <person name="Wu L."/>
            <person name="Ma J."/>
        </authorList>
    </citation>
    <scope>NUCLEOTIDE SEQUENCE [LARGE SCALE GENOMIC DNA]</scope>
    <source>
        <strain evidence="6">JCM 12140</strain>
    </source>
</reference>
<dbReference type="PANTHER" id="PTHR39515:SF2">
    <property type="entry name" value="HTH-TYPE TRANSCRIPTIONAL REGULATOR RV0880"/>
    <property type="match status" value="1"/>
</dbReference>
<dbReference type="InterPro" id="IPR023187">
    <property type="entry name" value="Tscrpt_reg_MarR-type_CS"/>
</dbReference>
<keyword evidence="2" id="KW-0238">DNA-binding</keyword>
<dbReference type="InterPro" id="IPR052526">
    <property type="entry name" value="HTH-type_Bedaq_tolerance"/>
</dbReference>
<dbReference type="EMBL" id="BAAAJX010000011">
    <property type="protein sequence ID" value="GAA1493891.1"/>
    <property type="molecule type" value="Genomic_DNA"/>
</dbReference>